<feature type="non-terminal residue" evidence="3">
    <location>
        <position position="1"/>
    </location>
</feature>
<dbReference type="STRING" id="1841859.GCA_900157385_05098"/>
<dbReference type="Proteomes" id="UP000241595">
    <property type="component" value="Unassembled WGS sequence"/>
</dbReference>
<dbReference type="SUPFAM" id="SSF56563">
    <property type="entry name" value="Major capsid protein gp5"/>
    <property type="match status" value="1"/>
</dbReference>
<protein>
    <submittedName>
        <fullName evidence="3">Capsid protein</fullName>
    </submittedName>
</protein>
<dbReference type="EMBL" id="FTRV01000016">
    <property type="protein sequence ID" value="SPM31576.1"/>
    <property type="molecule type" value="Genomic_DNA"/>
</dbReference>
<sequence length="222" mass="23400">VAAGAQIPDTGVGFDEIDALPSSMQALKSWVPISNELIRGSAVNGLSAILQARVVTDMANKLDDALYNGTGASNTIKGILAQTGIQTGTLDTADLNSVLDGLGLLFAANAQPSRIFANPSDYTALRKIKTTQGEYVLDPDAHADTQYSLFGVPVTLTNRLAAGKLLITDQRYVVVVRDSAPSVFVSTERLADFDSVAIRTVCRYDLAVTQPEAVVVLTKASG</sequence>
<evidence type="ECO:0000313" key="3">
    <source>
        <dbReference type="EMBL" id="SPM31576.1"/>
    </source>
</evidence>
<dbReference type="NCBIfam" id="TIGR01554">
    <property type="entry name" value="major_cap_HK97"/>
    <property type="match status" value="1"/>
</dbReference>
<proteinExistence type="predicted"/>
<dbReference type="InterPro" id="IPR024455">
    <property type="entry name" value="Phage_capsid"/>
</dbReference>
<dbReference type="InterPro" id="IPR054612">
    <property type="entry name" value="Phage_capsid-like_C"/>
</dbReference>
<dbReference type="Gene3D" id="3.30.2320.10">
    <property type="entry name" value="hypothetical protein PF0899 domain"/>
    <property type="match status" value="1"/>
</dbReference>
<name>A0A2U3NJA2_9MYCO</name>
<evidence type="ECO:0000256" key="1">
    <source>
        <dbReference type="ARBA" id="ARBA00004328"/>
    </source>
</evidence>
<gene>
    <name evidence="3" type="ORF">MTAB308_5095</name>
</gene>
<evidence type="ECO:0000313" key="4">
    <source>
        <dbReference type="Proteomes" id="UP000241595"/>
    </source>
</evidence>
<organism evidence="3 4">
    <name type="scientific">Mycobacterium terramassiliense</name>
    <dbReference type="NCBI Taxonomy" id="1841859"/>
    <lineage>
        <taxon>Bacteria</taxon>
        <taxon>Bacillati</taxon>
        <taxon>Actinomycetota</taxon>
        <taxon>Actinomycetes</taxon>
        <taxon>Mycobacteriales</taxon>
        <taxon>Mycobacteriaceae</taxon>
        <taxon>Mycobacterium</taxon>
    </lineage>
</organism>
<keyword evidence="4" id="KW-1185">Reference proteome</keyword>
<accession>A0A2U3NJA2</accession>
<dbReference type="Gene3D" id="3.30.2400.10">
    <property type="entry name" value="Major capsid protein gp5"/>
    <property type="match status" value="1"/>
</dbReference>
<comment type="subcellular location">
    <subcellularLocation>
        <location evidence="1">Virion</location>
    </subcellularLocation>
</comment>
<dbReference type="Pfam" id="PF05065">
    <property type="entry name" value="Phage_capsid"/>
    <property type="match status" value="1"/>
</dbReference>
<reference evidence="3 4" key="1">
    <citation type="submission" date="2017-01" db="EMBL/GenBank/DDBJ databases">
        <authorList>
            <consortium name="Urmite Genomes"/>
        </authorList>
    </citation>
    <scope>NUCLEOTIDE SEQUENCE [LARGE SCALE GENOMIC DNA]</scope>
    <source>
        <strain evidence="3 4">AB308</strain>
    </source>
</reference>
<feature type="domain" description="Phage capsid-like C-terminal" evidence="2">
    <location>
        <begin position="5"/>
        <end position="218"/>
    </location>
</feature>
<dbReference type="AlphaFoldDB" id="A0A2U3NJA2"/>
<evidence type="ECO:0000259" key="2">
    <source>
        <dbReference type="Pfam" id="PF05065"/>
    </source>
</evidence>